<name>A0A6V8NAF0_9BACT</name>
<organism evidence="2 3">
    <name type="scientific">Geomonas limicola</name>
    <dbReference type="NCBI Taxonomy" id="2740186"/>
    <lineage>
        <taxon>Bacteria</taxon>
        <taxon>Pseudomonadati</taxon>
        <taxon>Thermodesulfobacteriota</taxon>
        <taxon>Desulfuromonadia</taxon>
        <taxon>Geobacterales</taxon>
        <taxon>Geobacteraceae</taxon>
        <taxon>Geomonas</taxon>
    </lineage>
</organism>
<dbReference type="InterPro" id="IPR036291">
    <property type="entry name" value="NAD(P)-bd_dom_sf"/>
</dbReference>
<dbReference type="Gene3D" id="3.40.50.720">
    <property type="entry name" value="NAD(P)-binding Rossmann-like Domain"/>
    <property type="match status" value="1"/>
</dbReference>
<reference evidence="3" key="1">
    <citation type="submission" date="2020-06" db="EMBL/GenBank/DDBJ databases">
        <title>Draft genomic sequecing of Geomonas sp. Red745.</title>
        <authorList>
            <person name="Itoh H."/>
            <person name="Xu Z.X."/>
            <person name="Ushijima N."/>
            <person name="Masuda Y."/>
            <person name="Shiratori Y."/>
            <person name="Senoo K."/>
        </authorList>
    </citation>
    <scope>NUCLEOTIDE SEQUENCE [LARGE SCALE GENOMIC DNA]</scope>
    <source>
        <strain evidence="3">Red745</strain>
    </source>
</reference>
<protein>
    <recommendedName>
        <fullName evidence="1">NAD-dependent epimerase/dehydratase domain-containing protein</fullName>
    </recommendedName>
</protein>
<evidence type="ECO:0000313" key="2">
    <source>
        <dbReference type="EMBL" id="GFO68513.1"/>
    </source>
</evidence>
<dbReference type="EMBL" id="BLXZ01000004">
    <property type="protein sequence ID" value="GFO68513.1"/>
    <property type="molecule type" value="Genomic_DNA"/>
</dbReference>
<sequence>MKKKLLILGATGFIGRNLTEYFVKEGKYQVYGSYFRSRPLELPGLTMVQADLTRAEDVERVLTGMDVVLQAAAVTSGAGDAAAKPQMHITDNAIMNSLIFRVAHELMVSRLVFFSCSVMYQNRLTPQKESDFDANLEVFPNYFGGAWNKIYFEKMCEFYARLGQTRYTVIRHSNIYGPYDKYDLKRSHVFGATIAKVEMPGADKVVIWGKGEEGRDLLHVSDLVRFVKLALEKQQEPFRLYNAGSGVAVTVRDLVQAVVRLSGRRLTIEHDLSKPSIPTTIVLDAQKAQQELGWSPEVPLETGIVETLAWYRAQPR</sequence>
<evidence type="ECO:0000313" key="3">
    <source>
        <dbReference type="Proteomes" id="UP000587586"/>
    </source>
</evidence>
<dbReference type="PANTHER" id="PTHR43238">
    <property type="entry name" value="GDP-L-FUCOSE SYNTHASE"/>
    <property type="match status" value="1"/>
</dbReference>
<evidence type="ECO:0000259" key="1">
    <source>
        <dbReference type="Pfam" id="PF01370"/>
    </source>
</evidence>
<proteinExistence type="predicted"/>
<dbReference type="AlphaFoldDB" id="A0A6V8NAF0"/>
<dbReference type="InterPro" id="IPR001509">
    <property type="entry name" value="Epimerase_deHydtase"/>
</dbReference>
<dbReference type="Pfam" id="PF01370">
    <property type="entry name" value="Epimerase"/>
    <property type="match status" value="1"/>
</dbReference>
<keyword evidence="3" id="KW-1185">Reference proteome</keyword>
<dbReference type="RefSeq" id="WP_183361069.1">
    <property type="nucleotide sequence ID" value="NZ_BLXZ01000004.1"/>
</dbReference>
<accession>A0A6V8NAF0</accession>
<dbReference type="Gene3D" id="3.90.25.10">
    <property type="entry name" value="UDP-galactose 4-epimerase, domain 1"/>
    <property type="match status" value="1"/>
</dbReference>
<dbReference type="SUPFAM" id="SSF51735">
    <property type="entry name" value="NAD(P)-binding Rossmann-fold domains"/>
    <property type="match status" value="1"/>
</dbReference>
<dbReference type="GO" id="GO:0050577">
    <property type="term" value="F:GDP-L-fucose synthase activity"/>
    <property type="evidence" value="ECO:0007669"/>
    <property type="project" value="TreeGrafter"/>
</dbReference>
<feature type="domain" description="NAD-dependent epimerase/dehydratase" evidence="1">
    <location>
        <begin position="6"/>
        <end position="244"/>
    </location>
</feature>
<gene>
    <name evidence="2" type="ORF">GMLC_20920</name>
</gene>
<comment type="caution">
    <text evidence="2">The sequence shown here is derived from an EMBL/GenBank/DDBJ whole genome shotgun (WGS) entry which is preliminary data.</text>
</comment>
<dbReference type="PANTHER" id="PTHR43238:SF1">
    <property type="entry name" value="GDP-L-FUCOSE SYNTHASE"/>
    <property type="match status" value="1"/>
</dbReference>
<dbReference type="Proteomes" id="UP000587586">
    <property type="component" value="Unassembled WGS sequence"/>
</dbReference>